<evidence type="ECO:0000256" key="12">
    <source>
        <dbReference type="ARBA" id="ARBA00023170"/>
    </source>
</evidence>
<dbReference type="GO" id="GO:0009279">
    <property type="term" value="C:cell outer membrane"/>
    <property type="evidence" value="ECO:0007669"/>
    <property type="project" value="UniProtKB-SubCell"/>
</dbReference>
<dbReference type="InterPro" id="IPR037066">
    <property type="entry name" value="Plug_dom_sf"/>
</dbReference>
<dbReference type="Pfam" id="PF00593">
    <property type="entry name" value="TonB_dep_Rec_b-barrel"/>
    <property type="match status" value="1"/>
</dbReference>
<name>A0A2T9JF41_9CAUL</name>
<gene>
    <name evidence="20" type="ORF">DDF67_24380</name>
</gene>
<evidence type="ECO:0000256" key="7">
    <source>
        <dbReference type="ARBA" id="ARBA00022729"/>
    </source>
</evidence>
<dbReference type="SUPFAM" id="SSF56935">
    <property type="entry name" value="Porins"/>
    <property type="match status" value="1"/>
</dbReference>
<dbReference type="Pfam" id="PF07715">
    <property type="entry name" value="Plug"/>
    <property type="match status" value="1"/>
</dbReference>
<dbReference type="FunFam" id="2.170.130.10:FF:000010">
    <property type="entry name" value="Ferripyoverdine receptor"/>
    <property type="match status" value="1"/>
</dbReference>
<feature type="signal peptide" evidence="17">
    <location>
        <begin position="1"/>
        <end position="50"/>
    </location>
</feature>
<feature type="domain" description="TonB-dependent receptor plug" evidence="19">
    <location>
        <begin position="88"/>
        <end position="188"/>
    </location>
</feature>
<feature type="domain" description="TonB-dependent receptor-like beta-barrel" evidence="18">
    <location>
        <begin position="280"/>
        <end position="729"/>
    </location>
</feature>
<evidence type="ECO:0000256" key="9">
    <source>
        <dbReference type="ARBA" id="ARBA00023065"/>
    </source>
</evidence>
<evidence type="ECO:0000256" key="6">
    <source>
        <dbReference type="ARBA" id="ARBA00022692"/>
    </source>
</evidence>
<dbReference type="CDD" id="cd01347">
    <property type="entry name" value="ligand_gated_channel"/>
    <property type="match status" value="1"/>
</dbReference>
<evidence type="ECO:0000313" key="21">
    <source>
        <dbReference type="Proteomes" id="UP000245073"/>
    </source>
</evidence>
<keyword evidence="6 14" id="KW-0812">Transmembrane</keyword>
<evidence type="ECO:0000256" key="8">
    <source>
        <dbReference type="ARBA" id="ARBA00023004"/>
    </source>
</evidence>
<evidence type="ECO:0000256" key="5">
    <source>
        <dbReference type="ARBA" id="ARBA00022496"/>
    </source>
</evidence>
<dbReference type="PANTHER" id="PTHR32552:SF74">
    <property type="entry name" value="HYDROXAMATE SIDEROPHORE RECEPTOR FHUE"/>
    <property type="match status" value="1"/>
</dbReference>
<keyword evidence="10 15" id="KW-0798">TonB box</keyword>
<sequence length="760" mass="83053">MTPDFPPAQRRRFPAPSEGRPALSAIHRSVRRASLLASVAALSLAGAAHAEEPAVQDDTTVDAVLVTGRTDGYQVKGTNTATKLPLSLRETPQSLTVFTRQRIEDFNLITVAEVFAQTPGVNVQQYDSNRVLFNARGFAITNFQFDGVPTQYTTGAGGNSVLSDTSIYERIEVVRGATGLVTGAGDPSATINMVRKRPTEDFRASTSLSAGSWDYRRGELDVSGPVAFGGKVRGRLVGAYTDRESYVRFQHDTSPSLYGAVEADLTERTRLRVGADYLRTDSKGGAWSAAPLFFRDGTRAEFPRSYSAGAKWNRWERDSRNLFAVLEHEFGAGWVGRLAYNNRATDTESLLLAGSNSTGFADRTTGLGLTISDTYSVSETREESVDAYASGPFQLFGRQHELVVGANFFERDLATINAGITSRPYSLSAFPSIYSWDGEIGRPVTYNSGKPRSIASTSEAGLYAAVRLNPTDRLKVIAGARFSDWSTRTENYSTTTGAHTTTTGRYSQDRISPYVGVLYDLSTNLTAFFSYADVFQPQNLFDADFKQLDPKVGGNYEAGIKAEFFDKRLYASVNGFYMQQDNVAELDPTVPANSLPDGSSAYRVVKGVETRGGEIEVSGSITPNWSVTGGYTYTHNENQAGARVFTVNPLHMVKLNSTYKLGKWTVGGGVSWQTQVYQNMNAPSGAFTSAGAPVLAATRVSQDGYILADALVRYAFTPKVSVGVNVTNLFDEKYYRNVGYFNGGYWGEPRRVLFNVRARY</sequence>
<keyword evidence="4 14" id="KW-1134">Transmembrane beta strand</keyword>
<dbReference type="GO" id="GO:0015891">
    <property type="term" value="P:siderophore transport"/>
    <property type="evidence" value="ECO:0007669"/>
    <property type="project" value="InterPro"/>
</dbReference>
<dbReference type="InterPro" id="IPR012910">
    <property type="entry name" value="Plug_dom"/>
</dbReference>
<keyword evidence="5" id="KW-0410">Iron transport</keyword>
<dbReference type="GO" id="GO:0038023">
    <property type="term" value="F:signaling receptor activity"/>
    <property type="evidence" value="ECO:0007669"/>
    <property type="project" value="InterPro"/>
</dbReference>
<keyword evidence="3 14" id="KW-0813">Transport</keyword>
<evidence type="ECO:0000256" key="1">
    <source>
        <dbReference type="ARBA" id="ARBA00004571"/>
    </source>
</evidence>
<dbReference type="InterPro" id="IPR039426">
    <property type="entry name" value="TonB-dep_rcpt-like"/>
</dbReference>
<evidence type="ECO:0000256" key="15">
    <source>
        <dbReference type="RuleBase" id="RU003357"/>
    </source>
</evidence>
<organism evidence="20 21">
    <name type="scientific">Caulobacter endophyticus</name>
    <dbReference type="NCBI Taxonomy" id="2172652"/>
    <lineage>
        <taxon>Bacteria</taxon>
        <taxon>Pseudomonadati</taxon>
        <taxon>Pseudomonadota</taxon>
        <taxon>Alphaproteobacteria</taxon>
        <taxon>Caulobacterales</taxon>
        <taxon>Caulobacteraceae</taxon>
        <taxon>Caulobacter</taxon>
    </lineage>
</organism>
<keyword evidence="12 20" id="KW-0675">Receptor</keyword>
<evidence type="ECO:0000256" key="16">
    <source>
        <dbReference type="SAM" id="MobiDB-lite"/>
    </source>
</evidence>
<protein>
    <submittedName>
        <fullName evidence="20">TonB-dependent siderophore receptor</fullName>
    </submittedName>
</protein>
<keyword evidence="7 17" id="KW-0732">Signal</keyword>
<dbReference type="PANTHER" id="PTHR32552">
    <property type="entry name" value="FERRICHROME IRON RECEPTOR-RELATED"/>
    <property type="match status" value="1"/>
</dbReference>
<dbReference type="OrthoDB" id="9760333at2"/>
<proteinExistence type="inferred from homology"/>
<evidence type="ECO:0000259" key="19">
    <source>
        <dbReference type="Pfam" id="PF07715"/>
    </source>
</evidence>
<dbReference type="PROSITE" id="PS52016">
    <property type="entry name" value="TONB_DEPENDENT_REC_3"/>
    <property type="match status" value="1"/>
</dbReference>
<evidence type="ECO:0000256" key="2">
    <source>
        <dbReference type="ARBA" id="ARBA00009810"/>
    </source>
</evidence>
<dbReference type="GO" id="GO:0015344">
    <property type="term" value="F:siderophore uptake transmembrane transporter activity"/>
    <property type="evidence" value="ECO:0007669"/>
    <property type="project" value="TreeGrafter"/>
</dbReference>
<evidence type="ECO:0000256" key="4">
    <source>
        <dbReference type="ARBA" id="ARBA00022452"/>
    </source>
</evidence>
<comment type="caution">
    <text evidence="20">The sequence shown here is derived from an EMBL/GenBank/DDBJ whole genome shotgun (WGS) entry which is preliminary data.</text>
</comment>
<dbReference type="InterPro" id="IPR000531">
    <property type="entry name" value="Beta-barrel_TonB"/>
</dbReference>
<dbReference type="Gene3D" id="2.40.170.20">
    <property type="entry name" value="TonB-dependent receptor, beta-barrel domain"/>
    <property type="match status" value="1"/>
</dbReference>
<keyword evidence="21" id="KW-1185">Reference proteome</keyword>
<keyword evidence="13 14" id="KW-0998">Cell outer membrane</keyword>
<dbReference type="NCBIfam" id="TIGR01783">
    <property type="entry name" value="TonB-siderophor"/>
    <property type="match status" value="1"/>
</dbReference>
<evidence type="ECO:0000259" key="18">
    <source>
        <dbReference type="Pfam" id="PF00593"/>
    </source>
</evidence>
<evidence type="ECO:0000313" key="20">
    <source>
        <dbReference type="EMBL" id="PVM82297.1"/>
    </source>
</evidence>
<evidence type="ECO:0000256" key="13">
    <source>
        <dbReference type="ARBA" id="ARBA00023237"/>
    </source>
</evidence>
<dbReference type="InterPro" id="IPR010105">
    <property type="entry name" value="TonB_sidphr_rcpt"/>
</dbReference>
<keyword evidence="9" id="KW-0406">Ion transport</keyword>
<dbReference type="Proteomes" id="UP000245073">
    <property type="component" value="Unassembled WGS sequence"/>
</dbReference>
<dbReference type="InterPro" id="IPR036942">
    <property type="entry name" value="Beta-barrel_TonB_sf"/>
</dbReference>
<feature type="chain" id="PRO_5015520611" evidence="17">
    <location>
        <begin position="51"/>
        <end position="760"/>
    </location>
</feature>
<evidence type="ECO:0000256" key="14">
    <source>
        <dbReference type="PROSITE-ProRule" id="PRU01360"/>
    </source>
</evidence>
<dbReference type="EMBL" id="QDKQ01000077">
    <property type="protein sequence ID" value="PVM82297.1"/>
    <property type="molecule type" value="Genomic_DNA"/>
</dbReference>
<feature type="region of interest" description="Disordered" evidence="16">
    <location>
        <begin position="1"/>
        <end position="20"/>
    </location>
</feature>
<comment type="subcellular location">
    <subcellularLocation>
        <location evidence="1 14">Cell outer membrane</location>
        <topology evidence="1 14">Multi-pass membrane protein</topology>
    </subcellularLocation>
</comment>
<reference evidence="20 21" key="1">
    <citation type="submission" date="2018-04" db="EMBL/GenBank/DDBJ databases">
        <title>The genome sequence of Caulobacter sp. 744.</title>
        <authorList>
            <person name="Gao J."/>
            <person name="Sun J."/>
        </authorList>
    </citation>
    <scope>NUCLEOTIDE SEQUENCE [LARGE SCALE GENOMIC DNA]</scope>
    <source>
        <strain evidence="20 21">774</strain>
    </source>
</reference>
<evidence type="ECO:0000256" key="17">
    <source>
        <dbReference type="SAM" id="SignalP"/>
    </source>
</evidence>
<evidence type="ECO:0000256" key="11">
    <source>
        <dbReference type="ARBA" id="ARBA00023136"/>
    </source>
</evidence>
<evidence type="ECO:0000256" key="10">
    <source>
        <dbReference type="ARBA" id="ARBA00023077"/>
    </source>
</evidence>
<comment type="similarity">
    <text evidence="2 14 15">Belongs to the TonB-dependent receptor family.</text>
</comment>
<evidence type="ECO:0000256" key="3">
    <source>
        <dbReference type="ARBA" id="ARBA00022448"/>
    </source>
</evidence>
<keyword evidence="11 14" id="KW-0472">Membrane</keyword>
<dbReference type="AlphaFoldDB" id="A0A2T9JF41"/>
<accession>A0A2T9JF41</accession>
<keyword evidence="8" id="KW-0408">Iron</keyword>
<dbReference type="Gene3D" id="2.170.130.10">
    <property type="entry name" value="TonB-dependent receptor, plug domain"/>
    <property type="match status" value="1"/>
</dbReference>